<proteinExistence type="predicted"/>
<keyword evidence="1" id="KW-0472">Membrane</keyword>
<feature type="transmembrane region" description="Helical" evidence="1">
    <location>
        <begin position="156"/>
        <end position="176"/>
    </location>
</feature>
<organism evidence="2 3">
    <name type="scientific">Endozoicomonas lisbonensis</name>
    <dbReference type="NCBI Taxonomy" id="3120522"/>
    <lineage>
        <taxon>Bacteria</taxon>
        <taxon>Pseudomonadati</taxon>
        <taxon>Pseudomonadota</taxon>
        <taxon>Gammaproteobacteria</taxon>
        <taxon>Oceanospirillales</taxon>
        <taxon>Endozoicomonadaceae</taxon>
        <taxon>Endozoicomonas</taxon>
    </lineage>
</organism>
<feature type="transmembrane region" description="Helical" evidence="1">
    <location>
        <begin position="339"/>
        <end position="359"/>
    </location>
</feature>
<dbReference type="NCBIfam" id="NF045539">
    <property type="entry name" value="MATE_efflux1"/>
    <property type="match status" value="1"/>
</dbReference>
<feature type="transmembrane region" description="Helical" evidence="1">
    <location>
        <begin position="188"/>
        <end position="208"/>
    </location>
</feature>
<sequence>MFSFQKIDYRLFFVLLLSNFIPVIYSTVRVYFLGSLPDTWGYSIAAQAAWLNLIYEVISEGLLFSLYFILGQVISQPKAFSERLSVALRVVVATFALFSVNILLFAEPIVLFMGQGGEQLTATVSYIRLESLALLLSSVYAVAMVVLVLQKREQLMYLLLALKTVLIVILDSLFVSQLPVSLQLGVNGVAWTNIVVNGVLVLASIMWLSRSGISIRAIPAYGQLNWVKNWMKISAKSGLESLVRNLAFMLMILKLVNEVQQAGVYWVTNQFIWGWLLLPVLALGNLIKQDAACCNGEIGSRFKGYCQLTALIALGWVLTMPAWEWFIRSVMGAPQAKQVAQLAFVLVVFYIVFAFNNILDSYFYGIGRTDLLLYQSLVVSGVYYSGAYILYSLGYFVPTLDSIAVLFGMGIVLDAAVTGFIFWYLVKHRRLGSIMFEHSRGGAL</sequence>
<name>A0ABV2SD63_9GAMM</name>
<feature type="transmembrane region" description="Helical" evidence="1">
    <location>
        <begin position="308"/>
        <end position="327"/>
    </location>
</feature>
<keyword evidence="1" id="KW-0812">Transmembrane</keyword>
<dbReference type="RefSeq" id="WP_354016273.1">
    <property type="nucleotide sequence ID" value="NZ_JBEWTB010000002.1"/>
</dbReference>
<feature type="transmembrane region" description="Helical" evidence="1">
    <location>
        <begin position="53"/>
        <end position="74"/>
    </location>
</feature>
<feature type="transmembrane region" description="Helical" evidence="1">
    <location>
        <begin position="371"/>
        <end position="391"/>
    </location>
</feature>
<feature type="transmembrane region" description="Helical" evidence="1">
    <location>
        <begin position="403"/>
        <end position="426"/>
    </location>
</feature>
<reference evidence="2 3" key="1">
    <citation type="submission" date="2024-06" db="EMBL/GenBank/DDBJ databases">
        <title>Genomic Encyclopedia of Type Strains, Phase V (KMG-V): Genome sequencing to study the core and pangenomes of soil and plant-associated prokaryotes.</title>
        <authorList>
            <person name="Whitman W."/>
        </authorList>
    </citation>
    <scope>NUCLEOTIDE SEQUENCE [LARGE SCALE GENOMIC DNA]</scope>
    <source>
        <strain evidence="2 3">NE40</strain>
    </source>
</reference>
<keyword evidence="1" id="KW-1133">Transmembrane helix</keyword>
<dbReference type="Proteomes" id="UP001549366">
    <property type="component" value="Unassembled WGS sequence"/>
</dbReference>
<evidence type="ECO:0000313" key="3">
    <source>
        <dbReference type="Proteomes" id="UP001549366"/>
    </source>
</evidence>
<gene>
    <name evidence="2" type="ORF">V5J35_000899</name>
</gene>
<comment type="caution">
    <text evidence="2">The sequence shown here is derived from an EMBL/GenBank/DDBJ whole genome shotgun (WGS) entry which is preliminary data.</text>
</comment>
<evidence type="ECO:0000313" key="2">
    <source>
        <dbReference type="EMBL" id="MET4755707.1"/>
    </source>
</evidence>
<feature type="transmembrane region" description="Helical" evidence="1">
    <location>
        <begin position="12"/>
        <end position="33"/>
    </location>
</feature>
<feature type="transmembrane region" description="Helical" evidence="1">
    <location>
        <begin position="86"/>
        <end position="106"/>
    </location>
</feature>
<feature type="transmembrane region" description="Helical" evidence="1">
    <location>
        <begin position="263"/>
        <end position="287"/>
    </location>
</feature>
<feature type="transmembrane region" description="Helical" evidence="1">
    <location>
        <begin position="241"/>
        <end position="257"/>
    </location>
</feature>
<accession>A0ABV2SD63</accession>
<feature type="transmembrane region" description="Helical" evidence="1">
    <location>
        <begin position="126"/>
        <end position="149"/>
    </location>
</feature>
<keyword evidence="3" id="KW-1185">Reference proteome</keyword>
<protein>
    <submittedName>
        <fullName evidence="2">Na+-driven multidrug efflux pump</fullName>
    </submittedName>
</protein>
<evidence type="ECO:0000256" key="1">
    <source>
        <dbReference type="SAM" id="Phobius"/>
    </source>
</evidence>
<dbReference type="EMBL" id="JBEWTB010000002">
    <property type="protein sequence ID" value="MET4755707.1"/>
    <property type="molecule type" value="Genomic_DNA"/>
</dbReference>